<comment type="similarity">
    <text evidence="2 9">Belongs to the OXA1/ALB3/YidC family.</text>
</comment>
<evidence type="ECO:0000256" key="9">
    <source>
        <dbReference type="RuleBase" id="RU003945"/>
    </source>
</evidence>
<feature type="transmembrane region" description="Helical" evidence="11">
    <location>
        <begin position="367"/>
        <end position="387"/>
    </location>
</feature>
<dbReference type="EMBL" id="QEAM01000003">
    <property type="protein sequence ID" value="TPX51622.1"/>
    <property type="molecule type" value="Genomic_DNA"/>
</dbReference>
<name>A0A507DJ00_9FUNG</name>
<protein>
    <recommendedName>
        <fullName evidence="12">Membrane insertase YidC/Oxa/ALB C-terminal domain-containing protein</fullName>
    </recommendedName>
</protein>
<evidence type="ECO:0000313" key="14">
    <source>
        <dbReference type="Proteomes" id="UP000320475"/>
    </source>
</evidence>
<evidence type="ECO:0000259" key="12">
    <source>
        <dbReference type="Pfam" id="PF02096"/>
    </source>
</evidence>
<sequence>MSGRIFSRYPQTGLAKRTSTLSVHGGRRDICSVSSSPSFRSYSCYQLPRHSTKMPYTSIVRAYIPPPSPLGLPGTRSYSVYGVTIWPDSWTLGGEQKPANPNETVTDTGIGQAKSSSIGALPNTTTPHQTPVEPVQPLKQPPTDPAPPDLIVDETIQEFIPEVAQQALPAITKLGDLAALGLGRSTPTGLCERLLELIHVTTGLPWWGTIVLSTLTIRFILFPLIVYQQRGAARMNNIRPELEKLTERRKRASLVGDEAEKMQAMQDSAVLFGSAGVNPLVMLVPTVVQGTVFVSFFFAVQAMCSLPVPGFQNGGVLWFTDLTTHDPYYVLPIVASVSMMGVLETMTGAPGAQSAAHGAAVKSAMRVAVLVGCVFTSSFPAGVFMYWTASNAFTFASVFLLRQPSVKKYFEIPETIHHAVKTNTSGLIKKASRTDVYQMVDDVRKRLGQKDGTNASISSIRNSSSTTCNFKALELSAK</sequence>
<comment type="caution">
    <text evidence="13">The sequence shown here is derived from an EMBL/GenBank/DDBJ whole genome shotgun (WGS) entry which is preliminary data.</text>
</comment>
<feature type="transmembrane region" description="Helical" evidence="11">
    <location>
        <begin position="328"/>
        <end position="346"/>
    </location>
</feature>
<dbReference type="InterPro" id="IPR001708">
    <property type="entry name" value="YidC/ALB3/OXA1/COX18"/>
</dbReference>
<dbReference type="CDD" id="cd20069">
    <property type="entry name" value="5TM_Oxa1-like"/>
    <property type="match status" value="1"/>
</dbReference>
<organism evidence="13 14">
    <name type="scientific">Synchytrium endobioticum</name>
    <dbReference type="NCBI Taxonomy" id="286115"/>
    <lineage>
        <taxon>Eukaryota</taxon>
        <taxon>Fungi</taxon>
        <taxon>Fungi incertae sedis</taxon>
        <taxon>Chytridiomycota</taxon>
        <taxon>Chytridiomycota incertae sedis</taxon>
        <taxon>Chytridiomycetes</taxon>
        <taxon>Synchytriales</taxon>
        <taxon>Synchytriaceae</taxon>
        <taxon>Synchytrium</taxon>
    </lineage>
</organism>
<reference evidence="13 14" key="1">
    <citation type="journal article" date="2019" name="Sci. Rep.">
        <title>Comparative genomics of chytrid fungi reveal insights into the obligate biotrophic and pathogenic lifestyle of Synchytrium endobioticum.</title>
        <authorList>
            <person name="van de Vossenberg B.T.L.H."/>
            <person name="Warris S."/>
            <person name="Nguyen H.D.T."/>
            <person name="van Gent-Pelzer M.P.E."/>
            <person name="Joly D.L."/>
            <person name="van de Geest H.C."/>
            <person name="Bonants P.J.M."/>
            <person name="Smith D.S."/>
            <person name="Levesque C.A."/>
            <person name="van der Lee T.A.J."/>
        </authorList>
    </citation>
    <scope>NUCLEOTIDE SEQUENCE [LARGE SCALE GENOMIC DNA]</scope>
    <source>
        <strain evidence="13 14">LEV6574</strain>
    </source>
</reference>
<evidence type="ECO:0000256" key="1">
    <source>
        <dbReference type="ARBA" id="ARBA00004448"/>
    </source>
</evidence>
<evidence type="ECO:0000256" key="11">
    <source>
        <dbReference type="SAM" id="Phobius"/>
    </source>
</evidence>
<evidence type="ECO:0000256" key="6">
    <source>
        <dbReference type="ARBA" id="ARBA00022989"/>
    </source>
</evidence>
<feature type="transmembrane region" description="Helical" evidence="11">
    <location>
        <begin position="280"/>
        <end position="308"/>
    </location>
</feature>
<dbReference type="OrthoDB" id="2148490at2759"/>
<dbReference type="GO" id="GO:0032979">
    <property type="term" value="P:protein insertion into mitochondrial inner membrane from matrix"/>
    <property type="evidence" value="ECO:0007669"/>
    <property type="project" value="TreeGrafter"/>
</dbReference>
<dbReference type="PANTHER" id="PTHR12428:SF66">
    <property type="entry name" value="MITOCHONDRIAL INNER MEMBRANE PROTEIN OXA1L"/>
    <property type="match status" value="1"/>
</dbReference>
<dbReference type="AlphaFoldDB" id="A0A507DJ00"/>
<feature type="transmembrane region" description="Helical" evidence="11">
    <location>
        <begin position="204"/>
        <end position="227"/>
    </location>
</feature>
<dbReference type="InterPro" id="IPR028055">
    <property type="entry name" value="YidC/Oxa/ALB_C"/>
</dbReference>
<keyword evidence="5" id="KW-0809">Transit peptide</keyword>
<gene>
    <name evidence="13" type="ORF">SeLEV6574_g00226</name>
</gene>
<keyword evidence="7" id="KW-0496">Mitochondrion</keyword>
<feature type="region of interest" description="Disordered" evidence="10">
    <location>
        <begin position="117"/>
        <end position="144"/>
    </location>
</feature>
<dbReference type="NCBIfam" id="TIGR03592">
    <property type="entry name" value="yidC_oxa1_cterm"/>
    <property type="match status" value="1"/>
</dbReference>
<evidence type="ECO:0000313" key="13">
    <source>
        <dbReference type="EMBL" id="TPX51622.1"/>
    </source>
</evidence>
<dbReference type="Pfam" id="PF02096">
    <property type="entry name" value="60KD_IMP"/>
    <property type="match status" value="1"/>
</dbReference>
<evidence type="ECO:0000256" key="5">
    <source>
        <dbReference type="ARBA" id="ARBA00022946"/>
    </source>
</evidence>
<dbReference type="GO" id="GO:0005743">
    <property type="term" value="C:mitochondrial inner membrane"/>
    <property type="evidence" value="ECO:0007669"/>
    <property type="project" value="UniProtKB-SubCell"/>
</dbReference>
<keyword evidence="4" id="KW-0999">Mitochondrion inner membrane</keyword>
<evidence type="ECO:0000256" key="2">
    <source>
        <dbReference type="ARBA" id="ARBA00009877"/>
    </source>
</evidence>
<evidence type="ECO:0000256" key="8">
    <source>
        <dbReference type="ARBA" id="ARBA00023136"/>
    </source>
</evidence>
<evidence type="ECO:0000256" key="4">
    <source>
        <dbReference type="ARBA" id="ARBA00022792"/>
    </source>
</evidence>
<accession>A0A507DJ00</accession>
<feature type="compositionally biased region" description="Polar residues" evidence="10">
    <location>
        <begin position="117"/>
        <end position="129"/>
    </location>
</feature>
<evidence type="ECO:0000256" key="7">
    <source>
        <dbReference type="ARBA" id="ARBA00023128"/>
    </source>
</evidence>
<evidence type="ECO:0000256" key="10">
    <source>
        <dbReference type="SAM" id="MobiDB-lite"/>
    </source>
</evidence>
<keyword evidence="6 11" id="KW-1133">Transmembrane helix</keyword>
<dbReference type="VEuPathDB" id="FungiDB:SeMB42_g00133"/>
<dbReference type="PANTHER" id="PTHR12428">
    <property type="entry name" value="OXA1"/>
    <property type="match status" value="1"/>
</dbReference>
<feature type="domain" description="Membrane insertase YidC/Oxa/ALB C-terminal" evidence="12">
    <location>
        <begin position="206"/>
        <end position="401"/>
    </location>
</feature>
<comment type="subcellular location">
    <subcellularLocation>
        <location evidence="9">Membrane</location>
        <topology evidence="9">Multi-pass membrane protein</topology>
    </subcellularLocation>
    <subcellularLocation>
        <location evidence="1">Mitochondrion inner membrane</location>
        <topology evidence="1">Multi-pass membrane protein</topology>
    </subcellularLocation>
</comment>
<dbReference type="GO" id="GO:0032977">
    <property type="term" value="F:membrane insertase activity"/>
    <property type="evidence" value="ECO:0007669"/>
    <property type="project" value="InterPro"/>
</dbReference>
<keyword evidence="3 9" id="KW-0812">Transmembrane</keyword>
<dbReference type="Proteomes" id="UP000320475">
    <property type="component" value="Unassembled WGS sequence"/>
</dbReference>
<evidence type="ECO:0000256" key="3">
    <source>
        <dbReference type="ARBA" id="ARBA00022692"/>
    </source>
</evidence>
<proteinExistence type="inferred from homology"/>
<keyword evidence="8 11" id="KW-0472">Membrane</keyword>